<dbReference type="PROSITE" id="PS51186">
    <property type="entry name" value="GNAT"/>
    <property type="match status" value="1"/>
</dbReference>
<dbReference type="Gene3D" id="3.40.630.30">
    <property type="match status" value="1"/>
</dbReference>
<feature type="domain" description="N-acetyltransferase" evidence="1">
    <location>
        <begin position="28"/>
        <end position="174"/>
    </location>
</feature>
<gene>
    <name evidence="2" type="ORF">H0266_08380</name>
</gene>
<evidence type="ECO:0000313" key="3">
    <source>
        <dbReference type="Proteomes" id="UP000571017"/>
    </source>
</evidence>
<organism evidence="2 3">
    <name type="scientific">Halobacillus locisalis</name>
    <dbReference type="NCBI Taxonomy" id="220753"/>
    <lineage>
        <taxon>Bacteria</taxon>
        <taxon>Bacillati</taxon>
        <taxon>Bacillota</taxon>
        <taxon>Bacilli</taxon>
        <taxon>Bacillales</taxon>
        <taxon>Bacillaceae</taxon>
        <taxon>Halobacillus</taxon>
    </lineage>
</organism>
<proteinExistence type="predicted"/>
<keyword evidence="2" id="KW-0808">Transferase</keyword>
<dbReference type="EMBL" id="JACEFG010000002">
    <property type="protein sequence ID" value="MBA2174907.1"/>
    <property type="molecule type" value="Genomic_DNA"/>
</dbReference>
<keyword evidence="3" id="KW-1185">Reference proteome</keyword>
<sequence>MISITDLGNDQIHSDMLDEFVRYQRTEKVIAKANGKFVERTDEFEDDWTIEDKRRIVEHFSKVIENGGSVVVAEIDYKVIGFSVIEADSFDEYRELSYIHVSAPYRGMGVGKELMDETKKQAIILGEEKLYIGAHPSIDTQAFYKRAGCVPAEKINQSIYEREPRDVQLELSLK</sequence>
<evidence type="ECO:0000313" key="2">
    <source>
        <dbReference type="EMBL" id="MBA2174907.1"/>
    </source>
</evidence>
<dbReference type="SUPFAM" id="SSF55729">
    <property type="entry name" value="Acyl-CoA N-acyltransferases (Nat)"/>
    <property type="match status" value="1"/>
</dbReference>
<dbReference type="GO" id="GO:0016747">
    <property type="term" value="F:acyltransferase activity, transferring groups other than amino-acyl groups"/>
    <property type="evidence" value="ECO:0007669"/>
    <property type="project" value="InterPro"/>
</dbReference>
<dbReference type="InterPro" id="IPR000182">
    <property type="entry name" value="GNAT_dom"/>
</dbReference>
<evidence type="ECO:0000259" key="1">
    <source>
        <dbReference type="PROSITE" id="PS51186"/>
    </source>
</evidence>
<comment type="caution">
    <text evidence="2">The sequence shown here is derived from an EMBL/GenBank/DDBJ whole genome shotgun (WGS) entry which is preliminary data.</text>
</comment>
<accession>A0A838CS52</accession>
<dbReference type="CDD" id="cd04301">
    <property type="entry name" value="NAT_SF"/>
    <property type="match status" value="1"/>
</dbReference>
<name>A0A838CS52_9BACI</name>
<dbReference type="Pfam" id="PF00583">
    <property type="entry name" value="Acetyltransf_1"/>
    <property type="match status" value="1"/>
</dbReference>
<reference evidence="2 3" key="1">
    <citation type="journal article" date="2004" name="Extremophiles">
        <title>Halobacillus locisalis sp. nov., a halophilic bacterium isolated from a marine solar saltern of the Yellow Sea in Korea.</title>
        <authorList>
            <person name="Yoon J.H."/>
            <person name="Kang K.H."/>
            <person name="Oh T.K."/>
            <person name="Park Y.H."/>
        </authorList>
    </citation>
    <scope>NUCLEOTIDE SEQUENCE [LARGE SCALE GENOMIC DNA]</scope>
    <source>
        <strain evidence="2 3">KCTC 3788</strain>
    </source>
</reference>
<dbReference type="InterPro" id="IPR016181">
    <property type="entry name" value="Acyl_CoA_acyltransferase"/>
</dbReference>
<dbReference type="RefSeq" id="WP_181471962.1">
    <property type="nucleotide sequence ID" value="NZ_JACEFG010000002.1"/>
</dbReference>
<dbReference type="Proteomes" id="UP000571017">
    <property type="component" value="Unassembled WGS sequence"/>
</dbReference>
<protein>
    <submittedName>
        <fullName evidence="2">GNAT family N-acetyltransferase</fullName>
    </submittedName>
</protein>
<dbReference type="AlphaFoldDB" id="A0A838CS52"/>